<proteinExistence type="predicted"/>
<keyword evidence="3" id="KW-1185">Reference proteome</keyword>
<dbReference type="EMBL" id="JAGRRH010000006">
    <property type="protein sequence ID" value="KAG7368218.1"/>
    <property type="molecule type" value="Genomic_DNA"/>
</dbReference>
<dbReference type="Proteomes" id="UP000693970">
    <property type="component" value="Unassembled WGS sequence"/>
</dbReference>
<accession>A0A9K3Q277</accession>
<dbReference type="AlphaFoldDB" id="A0A9K3Q277"/>
<gene>
    <name evidence="2" type="ORF">IV203_030961</name>
</gene>
<organism evidence="2 3">
    <name type="scientific">Nitzschia inconspicua</name>
    <dbReference type="NCBI Taxonomy" id="303405"/>
    <lineage>
        <taxon>Eukaryota</taxon>
        <taxon>Sar</taxon>
        <taxon>Stramenopiles</taxon>
        <taxon>Ochrophyta</taxon>
        <taxon>Bacillariophyta</taxon>
        <taxon>Bacillariophyceae</taxon>
        <taxon>Bacillariophycidae</taxon>
        <taxon>Bacillariales</taxon>
        <taxon>Bacillariaceae</taxon>
        <taxon>Nitzschia</taxon>
    </lineage>
</organism>
<reference evidence="2" key="1">
    <citation type="journal article" date="2021" name="Sci. Rep.">
        <title>Diploid genomic architecture of Nitzschia inconspicua, an elite biomass production diatom.</title>
        <authorList>
            <person name="Oliver A."/>
            <person name="Podell S."/>
            <person name="Pinowska A."/>
            <person name="Traller J.C."/>
            <person name="Smith S.R."/>
            <person name="McClure R."/>
            <person name="Beliaev A."/>
            <person name="Bohutskyi P."/>
            <person name="Hill E.A."/>
            <person name="Rabines A."/>
            <person name="Zheng H."/>
            <person name="Allen L.Z."/>
            <person name="Kuo A."/>
            <person name="Grigoriev I.V."/>
            <person name="Allen A.E."/>
            <person name="Hazlebeck D."/>
            <person name="Allen E.E."/>
        </authorList>
    </citation>
    <scope>NUCLEOTIDE SEQUENCE</scope>
    <source>
        <strain evidence="2">Hildebrandi</strain>
    </source>
</reference>
<reference evidence="2" key="2">
    <citation type="submission" date="2021-04" db="EMBL/GenBank/DDBJ databases">
        <authorList>
            <person name="Podell S."/>
        </authorList>
    </citation>
    <scope>NUCLEOTIDE SEQUENCE</scope>
    <source>
        <strain evidence="2">Hildebrandi</strain>
    </source>
</reference>
<evidence type="ECO:0000313" key="3">
    <source>
        <dbReference type="Proteomes" id="UP000693970"/>
    </source>
</evidence>
<evidence type="ECO:0000313" key="2">
    <source>
        <dbReference type="EMBL" id="KAG7368218.1"/>
    </source>
</evidence>
<keyword evidence="1" id="KW-0732">Signal</keyword>
<name>A0A9K3Q277_9STRA</name>
<protein>
    <submittedName>
        <fullName evidence="2">Peptide methionine sulfoxide reductase</fullName>
    </submittedName>
</protein>
<evidence type="ECO:0000256" key="1">
    <source>
        <dbReference type="SAM" id="SignalP"/>
    </source>
</evidence>
<feature type="chain" id="PRO_5039920700" evidence="1">
    <location>
        <begin position="21"/>
        <end position="283"/>
    </location>
</feature>
<feature type="signal peptide" evidence="1">
    <location>
        <begin position="1"/>
        <end position="20"/>
    </location>
</feature>
<comment type="caution">
    <text evidence="2">The sequence shown here is derived from an EMBL/GenBank/DDBJ whole genome shotgun (WGS) entry which is preliminary data.</text>
</comment>
<dbReference type="OrthoDB" id="443672at2759"/>
<sequence length="283" mass="31472">MLSIILLLLLVFFLVDPLEAWNSRPFPFPQPEWQKVALQRRSFLSSATAMLTSAVLPVDSVVASDSDNQNLIDVYFGCGCFWHVQHEFVEAERKILGRNDEQLTSRAAYAGGRLGMKDSKVCYHNVAQISDYGSLGHAEVVSVKIPKENFSDFAVEYCKLFRNGMRPDQWGDRGLEYRNLVGFMGGAGSDLVMQLIEASKATGDQLDFAVGRGGDATAKGGADSDIPRLVWIMDSDVYPAFVAENYHQFHDGFMFGEDYSNAYNSLAQMFAKLGEDFGKCPRV</sequence>